<dbReference type="Gene3D" id="2.60.40.3170">
    <property type="match status" value="1"/>
</dbReference>
<dbReference type="PRINTS" id="PR00723">
    <property type="entry name" value="SUBTILISIN"/>
</dbReference>
<dbReference type="SUPFAM" id="SSF52743">
    <property type="entry name" value="Subtilisin-like"/>
    <property type="match status" value="1"/>
</dbReference>
<comment type="catalytic activity">
    <reaction evidence="1">
        <text>Release of an N-terminal tripeptide from a polypeptide.</text>
        <dbReference type="EC" id="3.4.14.10"/>
    </reaction>
</comment>
<dbReference type="GO" id="GO:0004252">
    <property type="term" value="F:serine-type endopeptidase activity"/>
    <property type="evidence" value="ECO:0007669"/>
    <property type="project" value="InterPro"/>
</dbReference>
<evidence type="ECO:0000313" key="15">
    <source>
        <dbReference type="Proteomes" id="UP001150925"/>
    </source>
</evidence>
<dbReference type="PROSITE" id="PS00137">
    <property type="entry name" value="SUBTILASE_HIS"/>
    <property type="match status" value="1"/>
</dbReference>
<dbReference type="Pfam" id="PF00082">
    <property type="entry name" value="Peptidase_S8"/>
    <property type="match status" value="1"/>
</dbReference>
<feature type="domain" description="Tripeptidyl-peptidase II galactose-binding" evidence="13">
    <location>
        <begin position="597"/>
        <end position="695"/>
    </location>
</feature>
<dbReference type="Gene3D" id="2.20.25.690">
    <property type="match status" value="1"/>
</dbReference>
<dbReference type="Proteomes" id="UP001150925">
    <property type="component" value="Unassembled WGS sequence"/>
</dbReference>
<dbReference type="Pfam" id="PF21223">
    <property type="entry name" value="TPPII_Ig-like-1"/>
    <property type="match status" value="1"/>
</dbReference>
<keyword evidence="15" id="KW-1185">Reference proteome</keyword>
<dbReference type="InterPro" id="IPR022398">
    <property type="entry name" value="Peptidase_S8_His-AS"/>
</dbReference>
<dbReference type="InterPro" id="IPR048383">
    <property type="entry name" value="TPPII_Ig-like-1"/>
</dbReference>
<dbReference type="InterPro" id="IPR048384">
    <property type="entry name" value="TPPII_GBD"/>
</dbReference>
<dbReference type="InterPro" id="IPR046940">
    <property type="entry name" value="TPPII_Ig-like_sf"/>
</dbReference>
<dbReference type="PROSITE" id="PS00138">
    <property type="entry name" value="SUBTILASE_SER"/>
    <property type="match status" value="1"/>
</dbReference>
<feature type="domain" description="Peptidase S8/S53" evidence="10">
    <location>
        <begin position="140"/>
        <end position="425"/>
    </location>
</feature>
<evidence type="ECO:0000256" key="8">
    <source>
        <dbReference type="PROSITE-ProRule" id="PRU01240"/>
    </source>
</evidence>
<accession>A0A9W8AQA1</accession>
<dbReference type="InterPro" id="IPR036852">
    <property type="entry name" value="Peptidase_S8/S53_dom_sf"/>
</dbReference>
<dbReference type="GO" id="GO:0005829">
    <property type="term" value="C:cytosol"/>
    <property type="evidence" value="ECO:0007669"/>
    <property type="project" value="TreeGrafter"/>
</dbReference>
<reference evidence="14" key="1">
    <citation type="submission" date="2022-07" db="EMBL/GenBank/DDBJ databases">
        <title>Phylogenomic reconstructions and comparative analyses of Kickxellomycotina fungi.</title>
        <authorList>
            <person name="Reynolds N.K."/>
            <person name="Stajich J.E."/>
            <person name="Barry K."/>
            <person name="Grigoriev I.V."/>
            <person name="Crous P."/>
            <person name="Smith M.E."/>
        </authorList>
    </citation>
    <scope>NUCLEOTIDE SEQUENCE</scope>
    <source>
        <strain evidence="14">RSA 1196</strain>
    </source>
</reference>
<evidence type="ECO:0000256" key="1">
    <source>
        <dbReference type="ARBA" id="ARBA00001910"/>
    </source>
</evidence>
<comment type="similarity">
    <text evidence="2 8">Belongs to the peptidase S8 family.</text>
</comment>
<dbReference type="OrthoDB" id="10256524at2759"/>
<evidence type="ECO:0000256" key="4">
    <source>
        <dbReference type="ARBA" id="ARBA00022438"/>
    </source>
</evidence>
<dbReference type="GO" id="GO:0006508">
    <property type="term" value="P:proteolysis"/>
    <property type="evidence" value="ECO:0007669"/>
    <property type="project" value="UniProtKB-KW"/>
</dbReference>
<evidence type="ECO:0000256" key="9">
    <source>
        <dbReference type="SAM" id="MobiDB-lite"/>
    </source>
</evidence>
<sequence length="1295" mass="143760">MNTVVKSQSTVVDDKNVTTLPGLSGRTLVISNHWSNPSGEYRLGLKWTNELYPDPLTRRVSGERREAFQREHQKLLCQAQTNQANWKEKYPDPSKLSKEERKVGADLTARVEELCDAMNQYQDVGEAIDCVVFHDGENWVAVLDTTGSGDLSDAPLIRDYYAEPKYYTLGARDQLSFTVKIYDEGQILSIVTPSGSHGTHVAGIIAAHMPDEPELNGVAPGAQLISLKIGDHRLGSLETGCGVTRAAIALIQSRCDLANMSYGEPCEDPNMGYFIQLVREEVIGRYGCIFVASAGNEGPGISTVGTPGGTSSDIIGVGAYVGHAQMKSEYPMLHYVPEVPYTWSSRGPSYDGDVGVDIYAPGSAITCFPAYSLKRGQLLNGTSMSSPNCCGCIALLLSGLKATGISYTPYRIKAAMKNSAKSIGDAMQVGYIQVDAAWQYLQKYAQVVDLDVDYSFTVVASTPRRGIYLRELDDTQAVKYFTVRVHPTFMDPIQDTPETETSYNRALFAFEKRVTLVTSAPYVEAAPYLYLNSGGNTFPIKVDPTQLNAGQFYFTEVIGYDSQQVDRGPLFKVPITICKPEQVDPSATVFFRDIHLAPARIERRFIHVPLGATQALVRLIPHNHTPTNPGRFDFNAIQLRPSRRFNDLGTRVNDIYFRGNYGEGSGDTRVASFNFSVRGPGTVELCLSQFWSTLGEHTFTIELDLHGLQMNGFPVSGKTPLCLESSKVLSRLDVLSPLRRLEDIRLSVAYDGLMRILTPEKHVIRPLSQERDQLPDNRTTMELVLTYNYVNSCGKKSIRVEMPGLEGRMYDTEVDNATLMVFNAAKKRIVYQGFYSNPISLPGNGDYTFRVQVRHWSFQTLNSLTALPLRVMLPIMGKIPRGSVFPLKNRFSWPAEETNPKARREGGPFTLEKGQEFPILLNHLPVLQNFTGYQPGDFLLGKLTTTVSRTSFRVSLPLAVGLPSKKPSTSSNADKDNGQDKTSSVGKEEDSPSSSPRSVGSPETSTPRSLEDGKNDPSPVLKVAEVDTESSTAKSELQQYQEMLWDSKIKWMSKCKDASLVQTVCDELDRDCPSYLPFIEYQLDTLLKEVSSVSTEAEKADKRQAVLRLTERAIQVLDPSALDQALHCLPPGEMTDEYKAQKKEYQTRQERLIKTYEARLETLLELTKVSDGGATSLSSSPVLVGGNDKDSDVDLDAQLNQCFQEYTRWRKGATTDPKSALIHAEVERRAGRHGLAWRILRRYLTGASLTSSSVKDIQRATSALVELLKEAGYDLWADYTKQQMLHSFPKDFAPF</sequence>
<dbReference type="InterPro" id="IPR050131">
    <property type="entry name" value="Peptidase_S8_subtilisin-like"/>
</dbReference>
<evidence type="ECO:0000313" key="14">
    <source>
        <dbReference type="EMBL" id="KAJ1964335.1"/>
    </source>
</evidence>
<dbReference type="Gene3D" id="3.40.50.200">
    <property type="entry name" value="Peptidase S8/S53 domain"/>
    <property type="match status" value="1"/>
</dbReference>
<dbReference type="PANTHER" id="PTHR43806">
    <property type="entry name" value="PEPTIDASE S8"/>
    <property type="match status" value="1"/>
</dbReference>
<evidence type="ECO:0000256" key="5">
    <source>
        <dbReference type="ARBA" id="ARBA00022670"/>
    </source>
</evidence>
<dbReference type="PROSITE" id="PS51892">
    <property type="entry name" value="SUBTILASE"/>
    <property type="match status" value="1"/>
</dbReference>
<comment type="caution">
    <text evidence="14">The sequence shown here is derived from an EMBL/GenBank/DDBJ whole genome shotgun (WGS) entry which is preliminary data.</text>
</comment>
<keyword evidence="4" id="KW-0031">Aminopeptidase</keyword>
<keyword evidence="7" id="KW-0720">Serine protease</keyword>
<feature type="domain" description="Tripeptidyl-peptidase II first Ig-like" evidence="12">
    <location>
        <begin position="456"/>
        <end position="577"/>
    </location>
</feature>
<organism evidence="14 15">
    <name type="scientific">Dispira parvispora</name>
    <dbReference type="NCBI Taxonomy" id="1520584"/>
    <lineage>
        <taxon>Eukaryota</taxon>
        <taxon>Fungi</taxon>
        <taxon>Fungi incertae sedis</taxon>
        <taxon>Zoopagomycota</taxon>
        <taxon>Kickxellomycotina</taxon>
        <taxon>Dimargaritomycetes</taxon>
        <taxon>Dimargaritales</taxon>
        <taxon>Dimargaritaceae</taxon>
        <taxon>Dispira</taxon>
    </lineage>
</organism>
<dbReference type="Pfam" id="PF12580">
    <property type="entry name" value="TPPII"/>
    <property type="match status" value="1"/>
</dbReference>
<dbReference type="EC" id="3.4.14.10" evidence="3"/>
<gene>
    <name evidence="14" type="ORF">IWQ62_002962</name>
</gene>
<feature type="compositionally biased region" description="Low complexity" evidence="9">
    <location>
        <begin position="992"/>
        <end position="1005"/>
    </location>
</feature>
<evidence type="ECO:0000259" key="11">
    <source>
        <dbReference type="Pfam" id="PF12580"/>
    </source>
</evidence>
<protein>
    <recommendedName>
        <fullName evidence="3">tripeptidyl-peptidase II</fullName>
        <ecNumber evidence="3">3.4.14.10</ecNumber>
    </recommendedName>
</protein>
<dbReference type="InterPro" id="IPR000209">
    <property type="entry name" value="Peptidase_S8/S53_dom"/>
</dbReference>
<keyword evidence="5" id="KW-0645">Protease</keyword>
<dbReference type="Gene3D" id="1.25.40.710">
    <property type="match status" value="1"/>
</dbReference>
<name>A0A9W8AQA1_9FUNG</name>
<evidence type="ECO:0000256" key="3">
    <source>
        <dbReference type="ARBA" id="ARBA00012462"/>
    </source>
</evidence>
<comment type="caution">
    <text evidence="8">Lacks conserved residue(s) required for the propagation of feature annotation.</text>
</comment>
<proteinExistence type="inferred from homology"/>
<dbReference type="InterPro" id="IPR023828">
    <property type="entry name" value="Peptidase_S8_Ser-AS"/>
</dbReference>
<dbReference type="InterPro" id="IPR046939">
    <property type="entry name" value="TPPII_C_sf"/>
</dbReference>
<evidence type="ECO:0000259" key="12">
    <source>
        <dbReference type="Pfam" id="PF21223"/>
    </source>
</evidence>
<keyword evidence="6" id="KW-0378">Hydrolase</keyword>
<dbReference type="InterPro" id="IPR015500">
    <property type="entry name" value="Peptidase_S8_subtilisin-rel"/>
</dbReference>
<evidence type="ECO:0000259" key="10">
    <source>
        <dbReference type="Pfam" id="PF00082"/>
    </source>
</evidence>
<dbReference type="GO" id="GO:0008240">
    <property type="term" value="F:tripeptidyl-peptidase activity"/>
    <property type="evidence" value="ECO:0007669"/>
    <property type="project" value="UniProtKB-EC"/>
</dbReference>
<feature type="region of interest" description="Disordered" evidence="9">
    <location>
        <begin position="961"/>
        <end position="1020"/>
    </location>
</feature>
<dbReference type="EMBL" id="JANBPY010000710">
    <property type="protein sequence ID" value="KAJ1964335.1"/>
    <property type="molecule type" value="Genomic_DNA"/>
</dbReference>
<evidence type="ECO:0000256" key="7">
    <source>
        <dbReference type="ARBA" id="ARBA00022825"/>
    </source>
</evidence>
<dbReference type="InterPro" id="IPR022229">
    <property type="entry name" value="TPPII_Ig-like-2"/>
</dbReference>
<dbReference type="Pfam" id="PF21316">
    <property type="entry name" value="TPPII_GBD"/>
    <property type="match status" value="1"/>
</dbReference>
<dbReference type="PANTHER" id="PTHR43806:SF14">
    <property type="entry name" value="TRIPEPTIDYL-PEPTIDASE 2"/>
    <property type="match status" value="1"/>
</dbReference>
<evidence type="ECO:0000259" key="13">
    <source>
        <dbReference type="Pfam" id="PF21316"/>
    </source>
</evidence>
<dbReference type="GO" id="GO:0004177">
    <property type="term" value="F:aminopeptidase activity"/>
    <property type="evidence" value="ECO:0007669"/>
    <property type="project" value="UniProtKB-KW"/>
</dbReference>
<evidence type="ECO:0000256" key="6">
    <source>
        <dbReference type="ARBA" id="ARBA00022801"/>
    </source>
</evidence>
<evidence type="ECO:0000256" key="2">
    <source>
        <dbReference type="ARBA" id="ARBA00011073"/>
    </source>
</evidence>
<feature type="domain" description="Tripeptidyl peptidase II second Ig-like" evidence="11">
    <location>
        <begin position="740"/>
        <end position="872"/>
    </location>
</feature>